<dbReference type="InterPro" id="IPR012337">
    <property type="entry name" value="RNaseH-like_sf"/>
</dbReference>
<dbReference type="InterPro" id="IPR001584">
    <property type="entry name" value="Integrase_cat-core"/>
</dbReference>
<feature type="domain" description="Integrase catalytic" evidence="3">
    <location>
        <begin position="150"/>
        <end position="315"/>
    </location>
</feature>
<evidence type="ECO:0000313" key="6">
    <source>
        <dbReference type="Proteomes" id="UP000281644"/>
    </source>
</evidence>
<evidence type="ECO:0000259" key="3">
    <source>
        <dbReference type="PROSITE" id="PS50994"/>
    </source>
</evidence>
<evidence type="ECO:0000313" key="5">
    <source>
        <dbReference type="EMBL" id="AYJ35776.1"/>
    </source>
</evidence>
<dbReference type="Proteomes" id="UP000281644">
    <property type="component" value="Chromosome"/>
</dbReference>
<proteinExistence type="predicted"/>
<dbReference type="KEGG" id="larg:LPA65_00825"/>
<reference evidence="4 6" key="1">
    <citation type="submission" date="2018-10" db="EMBL/GenBank/DDBJ databases">
        <title>Genome sequencing of Lactobacillus species.</title>
        <authorList>
            <person name="Baek C."/>
            <person name="Yi H."/>
        </authorList>
    </citation>
    <scope>NUCLEOTIDE SEQUENCE [LARGE SCALE GENOMIC DNA]</scope>
    <source>
        <strain evidence="4 6">DSM 16365</strain>
    </source>
</reference>
<dbReference type="GO" id="GO:0015074">
    <property type="term" value="P:DNA integration"/>
    <property type="evidence" value="ECO:0007669"/>
    <property type="project" value="InterPro"/>
</dbReference>
<dbReference type="SUPFAM" id="SSF53098">
    <property type="entry name" value="Ribonuclease H-like"/>
    <property type="match status" value="1"/>
</dbReference>
<dbReference type="InterPro" id="IPR050900">
    <property type="entry name" value="Transposase_IS3/IS150/IS904"/>
</dbReference>
<dbReference type="PANTHER" id="PTHR46889:SF5">
    <property type="entry name" value="INTEGRASE PROTEIN"/>
    <property type="match status" value="1"/>
</dbReference>
<dbReference type="InterPro" id="IPR025948">
    <property type="entry name" value="HTH-like_dom"/>
</dbReference>
<dbReference type="PANTHER" id="PTHR46889">
    <property type="entry name" value="TRANSPOSASE INSF FOR INSERTION SEQUENCE IS3B-RELATED"/>
    <property type="match status" value="1"/>
</dbReference>
<protein>
    <submittedName>
        <fullName evidence="4">IS3 family transposase</fullName>
    </submittedName>
</protein>
<evidence type="ECO:0000313" key="4">
    <source>
        <dbReference type="EMBL" id="AYJ34403.1"/>
    </source>
</evidence>
<dbReference type="Pfam" id="PF00665">
    <property type="entry name" value="rve"/>
    <property type="match status" value="1"/>
</dbReference>
<accession>A0AAN1PYM1</accession>
<feature type="region of interest" description="Disordered" evidence="2">
    <location>
        <begin position="1"/>
        <end position="25"/>
    </location>
</feature>
<comment type="function">
    <text evidence="1">Involved in the transposition of the insertion sequence.</text>
</comment>
<evidence type="ECO:0000256" key="2">
    <source>
        <dbReference type="SAM" id="MobiDB-lite"/>
    </source>
</evidence>
<organism evidence="4 6">
    <name type="scientific">Lactiplantibacillus argentoratensis</name>
    <dbReference type="NCBI Taxonomy" id="271881"/>
    <lineage>
        <taxon>Bacteria</taxon>
        <taxon>Bacillati</taxon>
        <taxon>Bacillota</taxon>
        <taxon>Bacilli</taxon>
        <taxon>Lactobacillales</taxon>
        <taxon>Lactobacillaceae</taxon>
        <taxon>Lactiplantibacillus</taxon>
    </lineage>
</organism>
<dbReference type="EMBL" id="CP032751">
    <property type="protein sequence ID" value="AYJ35776.1"/>
    <property type="molecule type" value="Genomic_DNA"/>
</dbReference>
<dbReference type="Gene3D" id="3.30.420.10">
    <property type="entry name" value="Ribonuclease H-like superfamily/Ribonuclease H"/>
    <property type="match status" value="1"/>
</dbReference>
<dbReference type="KEGG" id="larg:LPA65_08300"/>
<dbReference type="PROSITE" id="PS50994">
    <property type="entry name" value="INTEGRASE"/>
    <property type="match status" value="1"/>
</dbReference>
<dbReference type="InterPro" id="IPR036397">
    <property type="entry name" value="RNaseH_sf"/>
</dbReference>
<dbReference type="AlphaFoldDB" id="A0AAN1PYM1"/>
<sequence length="319" mass="36760">MKKTPRVRKDRCTSEEKYQTVQTLSQKMNPDTKRPYGISFMCNYVGISRAAYYKWTHRAVTAHELENDVILNYIIAREEAQNYIYGVRTMTMYINTETPYHVSQGRVRRIMRNHGIYSSIRVAKRDRKAEKKEYILANKLLCEDGSHDFTPERPNITWVTDCSELRYGTKMAQRLRLSAVKDLYDGSIIAWQIASTETTQLVVDTMKQALKTTHGVKPEILHSDQGSAYTSGAYNTLLAGEGIVHSMSRPGTPGDNSPMESFWSQFKTEELAFKQPLSEIELINIIKKYINWHNTARRQLTLNGMTPEEYRNHAVQESA</sequence>
<gene>
    <name evidence="4" type="ORF">LPA65_00825</name>
    <name evidence="5" type="ORF">LPA65_08300</name>
</gene>
<evidence type="ECO:0000256" key="1">
    <source>
        <dbReference type="ARBA" id="ARBA00002286"/>
    </source>
</evidence>
<dbReference type="GO" id="GO:0003676">
    <property type="term" value="F:nucleic acid binding"/>
    <property type="evidence" value="ECO:0007669"/>
    <property type="project" value="InterPro"/>
</dbReference>
<name>A0AAN1PYM1_9LACO</name>
<dbReference type="Pfam" id="PF13333">
    <property type="entry name" value="rve_2"/>
    <property type="match status" value="1"/>
</dbReference>
<dbReference type="InterPro" id="IPR048020">
    <property type="entry name" value="Transpos_IS3"/>
</dbReference>
<dbReference type="EMBL" id="CP032751">
    <property type="protein sequence ID" value="AYJ34403.1"/>
    <property type="molecule type" value="Genomic_DNA"/>
</dbReference>
<dbReference type="Pfam" id="PF13276">
    <property type="entry name" value="HTH_21"/>
    <property type="match status" value="1"/>
</dbReference>
<dbReference type="NCBIfam" id="NF033516">
    <property type="entry name" value="transpos_IS3"/>
    <property type="match status" value="1"/>
</dbReference>